<sequence length="480" mass="54434">MKHTLVILLFAVISGLQAQNFSYGDKFPFNPESEKEAQFVLADNYNTYLFSQINEHGMQSQHDIILRKFDQKNALVDTFNFEFPGMGASTLYNFLGMYQRNENQVVAYTHGYTGKTDKMEVHEIVFDKTTDAFTSRLIFTHAIESNSKSGDMSFRISENGHFAAVVYTPYSKRKEPKNTIVHVYNTTNGDEVWSNEVVFEDTTEKHVAVTNSGNVLLVRIEKGFKAETNQVIEVTSAGMKQLAFPEKTALFEPKVFSIGSQDYFIAFYEDKSFGVSAGKFNRLLMYSITDQKVLNDNKVEALTQYKSLTGFSPAEITDVKISELIFKDESMYLVLESMYKAGTVEKPMYAGSSATIEQDLIKYGVGYVLQMDMAGKVMNATTLKTSVGMLPEISNSLGIINVQGDFYINTGWYYGLYKPSQLNDLDDEYGRKLFGYSTLSDYGVFVNQLMHYSPDSRILKLARYHRDNTMSLMDMSNFPN</sequence>
<evidence type="ECO:0000313" key="2">
    <source>
        <dbReference type="EMBL" id="TYB72407.1"/>
    </source>
</evidence>
<proteinExistence type="predicted"/>
<dbReference type="OrthoDB" id="1216284at2"/>
<dbReference type="Proteomes" id="UP000324358">
    <property type="component" value="Unassembled WGS sequence"/>
</dbReference>
<dbReference type="AlphaFoldDB" id="A0A5D0QTC4"/>
<gene>
    <name evidence="2" type="ORF">ES675_11635</name>
</gene>
<name>A0A5D0QTC4_9FLAO</name>
<feature type="chain" id="PRO_5022692831" evidence="1">
    <location>
        <begin position="19"/>
        <end position="480"/>
    </location>
</feature>
<feature type="signal peptide" evidence="1">
    <location>
        <begin position="1"/>
        <end position="18"/>
    </location>
</feature>
<dbReference type="RefSeq" id="WP_066251516.1">
    <property type="nucleotide sequence ID" value="NZ_VSKL01000004.1"/>
</dbReference>
<keyword evidence="3" id="KW-1185">Reference proteome</keyword>
<evidence type="ECO:0000256" key="1">
    <source>
        <dbReference type="SAM" id="SignalP"/>
    </source>
</evidence>
<evidence type="ECO:0000313" key="3">
    <source>
        <dbReference type="Proteomes" id="UP000324358"/>
    </source>
</evidence>
<protein>
    <submittedName>
        <fullName evidence="2">Uncharacterized protein</fullName>
    </submittedName>
</protein>
<organism evidence="2 3">
    <name type="scientific">Bizionia algoritergicola</name>
    <dbReference type="NCBI Taxonomy" id="291187"/>
    <lineage>
        <taxon>Bacteria</taxon>
        <taxon>Pseudomonadati</taxon>
        <taxon>Bacteroidota</taxon>
        <taxon>Flavobacteriia</taxon>
        <taxon>Flavobacteriales</taxon>
        <taxon>Flavobacteriaceae</taxon>
        <taxon>Bizionia</taxon>
    </lineage>
</organism>
<accession>A0A5D0QTC4</accession>
<keyword evidence="1" id="KW-0732">Signal</keyword>
<dbReference type="EMBL" id="VSKL01000004">
    <property type="protein sequence ID" value="TYB72407.1"/>
    <property type="molecule type" value="Genomic_DNA"/>
</dbReference>
<reference evidence="2 3" key="1">
    <citation type="submission" date="2019-08" db="EMBL/GenBank/DDBJ databases">
        <title>Genomes of Antarctic Bizionia species.</title>
        <authorList>
            <person name="Bowman J.P."/>
        </authorList>
    </citation>
    <scope>NUCLEOTIDE SEQUENCE [LARGE SCALE GENOMIC DNA]</scope>
    <source>
        <strain evidence="2 3">APA-1</strain>
    </source>
</reference>
<comment type="caution">
    <text evidence="2">The sequence shown here is derived from an EMBL/GenBank/DDBJ whole genome shotgun (WGS) entry which is preliminary data.</text>
</comment>